<evidence type="ECO:0000256" key="13">
    <source>
        <dbReference type="ARBA" id="ARBA00025257"/>
    </source>
</evidence>
<dbReference type="GO" id="GO:0006511">
    <property type="term" value="P:ubiquitin-dependent protein catabolic process"/>
    <property type="evidence" value="ECO:0007669"/>
    <property type="project" value="TreeGrafter"/>
</dbReference>
<proteinExistence type="inferred from homology"/>
<evidence type="ECO:0000256" key="11">
    <source>
        <dbReference type="ARBA" id="ARBA00022833"/>
    </source>
</evidence>
<evidence type="ECO:0000256" key="3">
    <source>
        <dbReference type="ARBA" id="ARBA00004359"/>
    </source>
</evidence>
<keyword evidence="9 15" id="KW-0863">Zinc-finger</keyword>
<accession>A0A1V0S9B2</accession>
<keyword evidence="8" id="KW-0479">Metal-binding</keyword>
<evidence type="ECO:0000256" key="5">
    <source>
        <dbReference type="ARBA" id="ARBA00018161"/>
    </source>
</evidence>
<keyword evidence="11" id="KW-0862">Zinc</keyword>
<evidence type="ECO:0000256" key="15">
    <source>
        <dbReference type="PROSITE-ProRule" id="PRU00175"/>
    </source>
</evidence>
<keyword evidence="10" id="KW-1040">Host Golgi apparatus</keyword>
<dbReference type="Gene3D" id="3.30.40.10">
    <property type="entry name" value="Zinc/RING finger domain, C3HC4 (zinc finger)"/>
    <property type="match status" value="1"/>
</dbReference>
<dbReference type="Pfam" id="PF13639">
    <property type="entry name" value="zf-RING_2"/>
    <property type="match status" value="1"/>
</dbReference>
<evidence type="ECO:0000256" key="1">
    <source>
        <dbReference type="ARBA" id="ARBA00004280"/>
    </source>
</evidence>
<dbReference type="SUPFAM" id="SSF57850">
    <property type="entry name" value="RING/U-box"/>
    <property type="match status" value="1"/>
</dbReference>
<dbReference type="GO" id="GO:0008270">
    <property type="term" value="F:zinc ion binding"/>
    <property type="evidence" value="ECO:0007669"/>
    <property type="project" value="UniProtKB-KW"/>
</dbReference>
<evidence type="ECO:0000256" key="7">
    <source>
        <dbReference type="ARBA" id="ARBA00022625"/>
    </source>
</evidence>
<keyword evidence="6" id="KW-1080">Inhibition of host adaptive immune response by virus</keyword>
<dbReference type="GO" id="GO:0044177">
    <property type="term" value="C:host cell Golgi apparatus"/>
    <property type="evidence" value="ECO:0007669"/>
    <property type="project" value="UniProtKB-SubCell"/>
</dbReference>
<sequence length="230" mass="26797">MDNLENYVSNIIIENRELGNLDDKKIIISMCKKLLRSRHLSLSAAYNIVKKVYNDLSIYFPFDSFGQFRLEYDGPMTVTNSNFYSITSYSNINGTPQIFHQSGPIDNNDFFGDFFSLDINGFYERSIFDIYSNVFSNIFNTNDNADVPVTATEEALKKIPVVEYSKMNDSEKSKYKSCPICMDDFDDTSKLRVLPCMHFFHVDCIDKWLREYNYKCPLCRSENIDHKPKI</sequence>
<name>A0A1V0S9B2_9VIRU</name>
<reference evidence="17" key="1">
    <citation type="journal article" date="2017" name="Science">
        <title>Giant viruses with an expanded complement of translation system components.</title>
        <authorList>
            <person name="Schulz F."/>
            <person name="Yutin N."/>
            <person name="Ivanova N.N."/>
            <person name="Ortega D.R."/>
            <person name="Lee T.K."/>
            <person name="Vierheilig J."/>
            <person name="Daims H."/>
            <person name="Horn M."/>
            <person name="Wagner M."/>
            <person name="Jensen G.J."/>
            <person name="Kyrpides N.C."/>
            <person name="Koonin E.V."/>
            <person name="Woyke T."/>
        </authorList>
    </citation>
    <scope>NUCLEOTIDE SEQUENCE</scope>
    <source>
        <strain evidence="17">CTV1</strain>
    </source>
</reference>
<organism evidence="17">
    <name type="scientific">Catovirus CTV1</name>
    <dbReference type="NCBI Taxonomy" id="1977631"/>
    <lineage>
        <taxon>Viruses</taxon>
        <taxon>Varidnaviria</taxon>
        <taxon>Bamfordvirae</taxon>
        <taxon>Nucleocytoviricota</taxon>
        <taxon>Megaviricetes</taxon>
        <taxon>Imitervirales</taxon>
        <taxon>Mimiviridae</taxon>
        <taxon>Klosneuvirinae</taxon>
        <taxon>Catovirus</taxon>
    </lineage>
</organism>
<evidence type="ECO:0000256" key="9">
    <source>
        <dbReference type="ARBA" id="ARBA00022771"/>
    </source>
</evidence>
<evidence type="ECO:0000256" key="2">
    <source>
        <dbReference type="ARBA" id="ARBA00004301"/>
    </source>
</evidence>
<evidence type="ECO:0000256" key="4">
    <source>
        <dbReference type="ARBA" id="ARBA00006560"/>
    </source>
</evidence>
<evidence type="ECO:0000256" key="10">
    <source>
        <dbReference type="ARBA" id="ARBA00022812"/>
    </source>
</evidence>
<dbReference type="InterPro" id="IPR013083">
    <property type="entry name" value="Znf_RING/FYVE/PHD"/>
</dbReference>
<gene>
    <name evidence="17" type="ORF">Catovirus_1_345</name>
</gene>
<keyword evidence="6" id="KW-0899">Viral immunoevasion</keyword>
<keyword evidence="7" id="KW-1115">Inhibition of host MHC class I molecule presentation by virus</keyword>
<dbReference type="SMART" id="SM00184">
    <property type="entry name" value="RING"/>
    <property type="match status" value="1"/>
</dbReference>
<dbReference type="EMBL" id="KY684083">
    <property type="protein sequence ID" value="ARF08295.1"/>
    <property type="molecule type" value="Genomic_DNA"/>
</dbReference>
<evidence type="ECO:0000256" key="8">
    <source>
        <dbReference type="ARBA" id="ARBA00022723"/>
    </source>
</evidence>
<dbReference type="PANTHER" id="PTHR45931">
    <property type="entry name" value="SI:CH211-59O9.10"/>
    <property type="match status" value="1"/>
</dbReference>
<keyword evidence="12" id="KW-1039">Host endosome</keyword>
<comment type="function">
    <text evidence="13">E3 ubiquitin-protein ligase which promotes ubiquitination and subsequent degradation of host MHC-I and CD4 molecules, presumably to prevent lysis of infected cells by cytotoxic T-lymphocytes and NK cell. Binds target molecules through transmembrane interaction. The result of this ubiquitination is the enhancement of the endocytosis of the target chain and the delivery to the lysosome, where it is proteolytically destroyed.</text>
</comment>
<dbReference type="GO" id="GO:0033644">
    <property type="term" value="C:host cell membrane"/>
    <property type="evidence" value="ECO:0007669"/>
    <property type="project" value="UniProtKB-SubCell"/>
</dbReference>
<dbReference type="InterPro" id="IPR011016">
    <property type="entry name" value="Znf_RING-CH"/>
</dbReference>
<keyword evidence="6" id="KW-0945">Host-virus interaction</keyword>
<dbReference type="GO" id="GO:0046776">
    <property type="term" value="P:symbiont-mediated suppression of host antigen processing and presentation of peptide antigen via MHC class I"/>
    <property type="evidence" value="ECO:0007669"/>
    <property type="project" value="UniProtKB-KW"/>
</dbReference>
<evidence type="ECO:0000256" key="6">
    <source>
        <dbReference type="ARBA" id="ARBA00022560"/>
    </source>
</evidence>
<feature type="domain" description="RING-type" evidence="16">
    <location>
        <begin position="178"/>
        <end position="220"/>
    </location>
</feature>
<evidence type="ECO:0000259" key="16">
    <source>
        <dbReference type="PROSITE" id="PS50089"/>
    </source>
</evidence>
<dbReference type="GO" id="GO:0061630">
    <property type="term" value="F:ubiquitin protein ligase activity"/>
    <property type="evidence" value="ECO:0007669"/>
    <property type="project" value="TreeGrafter"/>
</dbReference>
<dbReference type="FunFam" id="3.30.40.10:FF:000388">
    <property type="entry name" value="Putative RING zinc finger domain superfamily protein"/>
    <property type="match status" value="1"/>
</dbReference>
<dbReference type="InterPro" id="IPR001841">
    <property type="entry name" value="Znf_RING"/>
</dbReference>
<dbReference type="PROSITE" id="PS50089">
    <property type="entry name" value="ZF_RING_2"/>
    <property type="match status" value="1"/>
</dbReference>
<dbReference type="SMART" id="SM00744">
    <property type="entry name" value="RINGv"/>
    <property type="match status" value="1"/>
</dbReference>
<comment type="subcellular location">
    <subcellularLocation>
        <location evidence="3">Host Golgi apparatus</location>
        <location evidence="3">Host trans-Golgi network membrane</location>
    </subcellularLocation>
    <subcellularLocation>
        <location evidence="1">Host early endosome membrane</location>
    </subcellularLocation>
    <subcellularLocation>
        <location evidence="2">Host membrane</location>
        <topology evidence="2">Multi-pass membrane protein</topology>
    </subcellularLocation>
</comment>
<dbReference type="PANTHER" id="PTHR45931:SF3">
    <property type="entry name" value="RING ZINC FINGER-CONTAINING PROTEIN"/>
    <property type="match status" value="1"/>
</dbReference>
<comment type="similarity">
    <text evidence="4">Belongs to the poxviridae LAP protein family.</text>
</comment>
<evidence type="ECO:0000256" key="12">
    <source>
        <dbReference type="ARBA" id="ARBA00023046"/>
    </source>
</evidence>
<dbReference type="InterPro" id="IPR051834">
    <property type="entry name" value="RING_finger_E3_ligase"/>
</dbReference>
<protein>
    <recommendedName>
        <fullName evidence="5">E3 ubiquitin-protein ligase LAP</fullName>
    </recommendedName>
    <alternativeName>
        <fullName evidence="14">Leukemia associated protein</fullName>
    </alternativeName>
</protein>
<evidence type="ECO:0000313" key="17">
    <source>
        <dbReference type="EMBL" id="ARF08295.1"/>
    </source>
</evidence>
<evidence type="ECO:0000256" key="14">
    <source>
        <dbReference type="ARBA" id="ARBA00031582"/>
    </source>
</evidence>